<dbReference type="EMBL" id="VSRR010000981">
    <property type="protein sequence ID" value="MPC21476.1"/>
    <property type="molecule type" value="Genomic_DNA"/>
</dbReference>
<comment type="caution">
    <text evidence="1">The sequence shown here is derived from an EMBL/GenBank/DDBJ whole genome shotgun (WGS) entry which is preliminary data.</text>
</comment>
<sequence>MENLGAGKAVEAAGGREGEVVQVKIYTTEDFIFIPKVPEVQINDIDDPSGISISEMYRTPFEVPGPPSLPEQVPVTSQARAYLLPPPVDLTQRALILISYPLFSLICFPSTLPSPFDPESAAPLRAAPSLSGL</sequence>
<accession>A0A5B7DKI6</accession>
<name>A0A5B7DKI6_PORTR</name>
<dbReference type="Proteomes" id="UP000324222">
    <property type="component" value="Unassembled WGS sequence"/>
</dbReference>
<evidence type="ECO:0000313" key="2">
    <source>
        <dbReference type="Proteomes" id="UP000324222"/>
    </source>
</evidence>
<keyword evidence="2" id="KW-1185">Reference proteome</keyword>
<protein>
    <submittedName>
        <fullName evidence="1">Uncharacterized protein</fullName>
    </submittedName>
</protein>
<gene>
    <name evidence="1" type="ORF">E2C01_014466</name>
</gene>
<reference evidence="1 2" key="1">
    <citation type="submission" date="2019-05" db="EMBL/GenBank/DDBJ databases">
        <title>Another draft genome of Portunus trituberculatus and its Hox gene families provides insights of decapod evolution.</title>
        <authorList>
            <person name="Jeong J.-H."/>
            <person name="Song I."/>
            <person name="Kim S."/>
            <person name="Choi T."/>
            <person name="Kim D."/>
            <person name="Ryu S."/>
            <person name="Kim W."/>
        </authorList>
    </citation>
    <scope>NUCLEOTIDE SEQUENCE [LARGE SCALE GENOMIC DNA]</scope>
    <source>
        <tissue evidence="1">Muscle</tissue>
    </source>
</reference>
<proteinExistence type="predicted"/>
<dbReference type="AlphaFoldDB" id="A0A5B7DKI6"/>
<organism evidence="1 2">
    <name type="scientific">Portunus trituberculatus</name>
    <name type="common">Swimming crab</name>
    <name type="synonym">Neptunus trituberculatus</name>
    <dbReference type="NCBI Taxonomy" id="210409"/>
    <lineage>
        <taxon>Eukaryota</taxon>
        <taxon>Metazoa</taxon>
        <taxon>Ecdysozoa</taxon>
        <taxon>Arthropoda</taxon>
        <taxon>Crustacea</taxon>
        <taxon>Multicrustacea</taxon>
        <taxon>Malacostraca</taxon>
        <taxon>Eumalacostraca</taxon>
        <taxon>Eucarida</taxon>
        <taxon>Decapoda</taxon>
        <taxon>Pleocyemata</taxon>
        <taxon>Brachyura</taxon>
        <taxon>Eubrachyura</taxon>
        <taxon>Portunoidea</taxon>
        <taxon>Portunidae</taxon>
        <taxon>Portuninae</taxon>
        <taxon>Portunus</taxon>
    </lineage>
</organism>
<evidence type="ECO:0000313" key="1">
    <source>
        <dbReference type="EMBL" id="MPC21476.1"/>
    </source>
</evidence>